<keyword evidence="2" id="KW-1133">Transmembrane helix</keyword>
<reference evidence="5 6" key="1">
    <citation type="submission" date="2025-05" db="UniProtKB">
        <authorList>
            <consortium name="RefSeq"/>
        </authorList>
    </citation>
    <scope>IDENTIFICATION</scope>
    <source>
        <tissue evidence="5 6">Blood</tissue>
    </source>
</reference>
<evidence type="ECO:0000256" key="1">
    <source>
        <dbReference type="ARBA" id="ARBA00004141"/>
    </source>
</evidence>
<keyword evidence="2" id="KW-0812">Transmembrane</keyword>
<dbReference type="RefSeq" id="XP_053067748.1">
    <property type="nucleotide sequence ID" value="XM_053211773.1"/>
</dbReference>
<feature type="transmembrane region" description="Helical" evidence="2">
    <location>
        <begin position="434"/>
        <end position="457"/>
    </location>
</feature>
<feature type="transmembrane region" description="Helical" evidence="2">
    <location>
        <begin position="398"/>
        <end position="422"/>
    </location>
</feature>
<dbReference type="InterPro" id="IPR020846">
    <property type="entry name" value="MFS_dom"/>
</dbReference>
<evidence type="ECO:0000313" key="7">
    <source>
        <dbReference type="RefSeq" id="XP_053067748.1"/>
    </source>
</evidence>
<evidence type="ECO:0000313" key="5">
    <source>
        <dbReference type="RefSeq" id="XP_053067744.1"/>
    </source>
</evidence>
<accession>A0ABM3P7U9</accession>
<dbReference type="Proteomes" id="UP001652583">
    <property type="component" value="Chromosome E1"/>
</dbReference>
<evidence type="ECO:0000259" key="3">
    <source>
        <dbReference type="PROSITE" id="PS50850"/>
    </source>
</evidence>
<dbReference type="PROSITE" id="PS50850">
    <property type="entry name" value="MFS"/>
    <property type="match status" value="1"/>
</dbReference>
<dbReference type="InterPro" id="IPR036259">
    <property type="entry name" value="MFS_trans_sf"/>
</dbReference>
<dbReference type="PANTHER" id="PTHR11360:SF80">
    <property type="entry name" value="MONOCARBOXYLATE TRANSPORTER 11"/>
    <property type="match status" value="1"/>
</dbReference>
<feature type="transmembrane region" description="Helical" evidence="2">
    <location>
        <begin position="162"/>
        <end position="182"/>
    </location>
</feature>
<feature type="transmembrane region" description="Helical" evidence="2">
    <location>
        <begin position="83"/>
        <end position="101"/>
    </location>
</feature>
<dbReference type="Pfam" id="PF07690">
    <property type="entry name" value="MFS_1"/>
    <property type="match status" value="2"/>
</dbReference>
<proteinExistence type="predicted"/>
<keyword evidence="4" id="KW-1185">Reference proteome</keyword>
<evidence type="ECO:0000256" key="2">
    <source>
        <dbReference type="SAM" id="Phobius"/>
    </source>
</evidence>
<feature type="transmembrane region" description="Helical" evidence="2">
    <location>
        <begin position="339"/>
        <end position="360"/>
    </location>
</feature>
<protein>
    <submittedName>
        <fullName evidence="5 6">Monocarboxylate transporter 11 isoform X1</fullName>
    </submittedName>
</protein>
<feature type="domain" description="Major facilitator superfamily (MFS) profile" evidence="3">
    <location>
        <begin position="14"/>
        <end position="468"/>
    </location>
</feature>
<organism evidence="4 6">
    <name type="scientific">Acinonyx jubatus</name>
    <name type="common">Cheetah</name>
    <dbReference type="NCBI Taxonomy" id="32536"/>
    <lineage>
        <taxon>Eukaryota</taxon>
        <taxon>Metazoa</taxon>
        <taxon>Chordata</taxon>
        <taxon>Craniata</taxon>
        <taxon>Vertebrata</taxon>
        <taxon>Euteleostomi</taxon>
        <taxon>Mammalia</taxon>
        <taxon>Eutheria</taxon>
        <taxon>Laurasiatheria</taxon>
        <taxon>Carnivora</taxon>
        <taxon>Feliformia</taxon>
        <taxon>Felidae</taxon>
        <taxon>Felinae</taxon>
        <taxon>Acinonyx</taxon>
    </lineage>
</organism>
<evidence type="ECO:0000313" key="4">
    <source>
        <dbReference type="Proteomes" id="UP001652583"/>
    </source>
</evidence>
<feature type="transmembrane region" description="Helical" evidence="2">
    <location>
        <begin position="12"/>
        <end position="32"/>
    </location>
</feature>
<dbReference type="SUPFAM" id="SSF103473">
    <property type="entry name" value="MFS general substrate transporter"/>
    <property type="match status" value="2"/>
</dbReference>
<keyword evidence="2" id="KW-0472">Membrane</keyword>
<dbReference type="Gene3D" id="1.20.1250.20">
    <property type="entry name" value="MFS general substrate transporter like domains"/>
    <property type="match status" value="1"/>
</dbReference>
<dbReference type="RefSeq" id="XP_053067744.1">
    <property type="nucleotide sequence ID" value="XM_053211769.1"/>
</dbReference>
<comment type="subcellular location">
    <subcellularLocation>
        <location evidence="1">Membrane</location>
        <topology evidence="1">Multi-pass membrane protein</topology>
    </subcellularLocation>
</comment>
<evidence type="ECO:0000313" key="6">
    <source>
        <dbReference type="RefSeq" id="XP_053067745.1"/>
    </source>
</evidence>
<sequence length="504" mass="50709">MTPKPAGPPDGGWGWVVAAAAFAVNGLSYGLLRSLGLALPDLAEHFDRSTQDTAWVSALALAVQQAASPVGSALSTRWGARPVVMVGGVLTSLGFVFSAFARSLLHLYLGLGVLAGEGRGTPGSLRGDGGGGRFLGAGGQRGGASCEDPGWDCRRRASRVPVVTPSCPFAGSGWALVFAPALGTLSRYFSRRRVLAVGLALTGNGASSLLLAPTLQLLLDTFGWRGALLVLGAITLHLAPCGALLRPLVLPGDPPAPPRGPLAALGLGLFTRRAFSVFALGTALVGGGYFVPYVHLAPHALDRGLGGYGAALVVAVAAVGDAGARLISGWLADQGWVPLSRLLLVFGALTGLGVLAVGLVPLAGSQEGCRGALLAAAGAYGLSAGSYAPLVFGVLPGLVGVGGVVQATGLVMMLMSLGGLLGPPLSGFLRDETGDFTASFLACGSFILSGSFIYMGLPGALPSCPPASPSRQATRPPERGELLPVLPVALLSSGGPRSTLDTTC</sequence>
<feature type="transmembrane region" description="Helical" evidence="2">
    <location>
        <begin position="372"/>
        <end position="392"/>
    </location>
</feature>
<gene>
    <name evidence="5 6 7" type="primary">SLC16A11</name>
</gene>
<feature type="transmembrane region" description="Helical" evidence="2">
    <location>
        <begin position="274"/>
        <end position="293"/>
    </location>
</feature>
<dbReference type="RefSeq" id="XP_053067745.1">
    <property type="nucleotide sequence ID" value="XM_053211770.1"/>
</dbReference>
<name>A0ABM3P7U9_ACIJB</name>
<dbReference type="InterPro" id="IPR011701">
    <property type="entry name" value="MFS"/>
</dbReference>
<feature type="transmembrane region" description="Helical" evidence="2">
    <location>
        <begin position="226"/>
        <end position="245"/>
    </location>
</feature>
<dbReference type="PANTHER" id="PTHR11360">
    <property type="entry name" value="MONOCARBOXYLATE TRANSPORTER"/>
    <property type="match status" value="1"/>
</dbReference>
<dbReference type="InterPro" id="IPR050327">
    <property type="entry name" value="Proton-linked_MCT"/>
</dbReference>
<dbReference type="GeneID" id="106972412"/>
<feature type="transmembrane region" description="Helical" evidence="2">
    <location>
        <begin position="305"/>
        <end position="327"/>
    </location>
</feature>
<feature type="transmembrane region" description="Helical" evidence="2">
    <location>
        <begin position="194"/>
        <end position="219"/>
    </location>
</feature>